<evidence type="ECO:0000313" key="12">
    <source>
        <dbReference type="EMBL" id="KAL0275238.1"/>
    </source>
</evidence>
<dbReference type="AlphaFoldDB" id="A0AAW2I0M0"/>
<dbReference type="CDD" id="cd09232">
    <property type="entry name" value="Snurportin-1_C"/>
    <property type="match status" value="1"/>
</dbReference>
<keyword evidence="9" id="KW-0539">Nucleus</keyword>
<dbReference type="InterPro" id="IPR047857">
    <property type="entry name" value="Snurportin1_C"/>
</dbReference>
<dbReference type="GO" id="GO:0061015">
    <property type="term" value="P:snRNA import into nucleus"/>
    <property type="evidence" value="ECO:0007669"/>
    <property type="project" value="InterPro"/>
</dbReference>
<keyword evidence="8" id="KW-0694">RNA-binding</keyword>
<dbReference type="Gene3D" id="3.30.470.30">
    <property type="entry name" value="DNA ligase/mRNA capping enzyme"/>
    <property type="match status" value="1"/>
</dbReference>
<evidence type="ECO:0000256" key="6">
    <source>
        <dbReference type="ARBA" id="ARBA00022448"/>
    </source>
</evidence>
<dbReference type="Pfam" id="PF11538">
    <property type="entry name" value="Snurportin1"/>
    <property type="match status" value="1"/>
</dbReference>
<dbReference type="PANTHER" id="PTHR13403:SF6">
    <property type="entry name" value="SNURPORTIN-1"/>
    <property type="match status" value="1"/>
</dbReference>
<comment type="similarity">
    <text evidence="4">Belongs to the snurportin family.</text>
</comment>
<dbReference type="InterPro" id="IPR017336">
    <property type="entry name" value="Snurportin-1"/>
</dbReference>
<feature type="domain" description="Snurportin-1 m3G cap-binding" evidence="11">
    <location>
        <begin position="94"/>
        <end position="281"/>
    </location>
</feature>
<dbReference type="EMBL" id="JARGDH010000002">
    <property type="protein sequence ID" value="KAL0275238.1"/>
    <property type="molecule type" value="Genomic_DNA"/>
</dbReference>
<evidence type="ECO:0000256" key="3">
    <source>
        <dbReference type="ARBA" id="ARBA00004496"/>
    </source>
</evidence>
<evidence type="ECO:0000259" key="10">
    <source>
        <dbReference type="Pfam" id="PF11538"/>
    </source>
</evidence>
<evidence type="ECO:0000256" key="8">
    <source>
        <dbReference type="ARBA" id="ARBA00022884"/>
    </source>
</evidence>
<evidence type="ECO:0000256" key="9">
    <source>
        <dbReference type="ARBA" id="ARBA00023242"/>
    </source>
</evidence>
<dbReference type="Pfam" id="PF21974">
    <property type="entry name" value="SPN1_m3Gcap_bd"/>
    <property type="match status" value="1"/>
</dbReference>
<organism evidence="12">
    <name type="scientific">Menopon gallinae</name>
    <name type="common">poultry shaft louse</name>
    <dbReference type="NCBI Taxonomy" id="328185"/>
    <lineage>
        <taxon>Eukaryota</taxon>
        <taxon>Metazoa</taxon>
        <taxon>Ecdysozoa</taxon>
        <taxon>Arthropoda</taxon>
        <taxon>Hexapoda</taxon>
        <taxon>Insecta</taxon>
        <taxon>Pterygota</taxon>
        <taxon>Neoptera</taxon>
        <taxon>Paraneoptera</taxon>
        <taxon>Psocodea</taxon>
        <taxon>Troctomorpha</taxon>
        <taxon>Phthiraptera</taxon>
        <taxon>Amblycera</taxon>
        <taxon>Menoponidae</taxon>
        <taxon>Menopon</taxon>
    </lineage>
</organism>
<comment type="function">
    <text evidence="1">Functions as an U snRNP-specific nuclear import adapter. Involved in the trimethylguanosine (m3G)-cap-dependent nuclear import of U snRNPs. Binds specifically to the terminal m3G-cap U snRNAs.</text>
</comment>
<dbReference type="GO" id="GO:0003723">
    <property type="term" value="F:RNA binding"/>
    <property type="evidence" value="ECO:0007669"/>
    <property type="project" value="UniProtKB-KW"/>
</dbReference>
<keyword evidence="7" id="KW-0963">Cytoplasm</keyword>
<dbReference type="SUPFAM" id="SSF56091">
    <property type="entry name" value="DNA ligase/mRNA capping enzyme, catalytic domain"/>
    <property type="match status" value="1"/>
</dbReference>
<evidence type="ECO:0000256" key="4">
    <source>
        <dbReference type="ARBA" id="ARBA00007540"/>
    </source>
</evidence>
<proteinExistence type="inferred from homology"/>
<name>A0AAW2I0M0_9NEOP</name>
<protein>
    <recommendedName>
        <fullName evidence="5">Snurportin-1</fullName>
    </recommendedName>
</protein>
<evidence type="ECO:0000256" key="2">
    <source>
        <dbReference type="ARBA" id="ARBA00004123"/>
    </source>
</evidence>
<accession>A0AAW2I0M0</accession>
<dbReference type="GO" id="GO:0005737">
    <property type="term" value="C:cytoplasm"/>
    <property type="evidence" value="ECO:0007669"/>
    <property type="project" value="UniProtKB-SubCell"/>
</dbReference>
<comment type="subcellular location">
    <subcellularLocation>
        <location evidence="3">Cytoplasm</location>
    </subcellularLocation>
    <subcellularLocation>
        <location evidence="2">Nucleus</location>
    </subcellularLocation>
</comment>
<dbReference type="GO" id="GO:0005634">
    <property type="term" value="C:nucleus"/>
    <property type="evidence" value="ECO:0007669"/>
    <property type="project" value="UniProtKB-SubCell"/>
</dbReference>
<gene>
    <name evidence="12" type="ORF">PYX00_003163</name>
</gene>
<dbReference type="EMBL" id="JARGDH010000002">
    <property type="protein sequence ID" value="KAL0275237.1"/>
    <property type="molecule type" value="Genomic_DNA"/>
</dbReference>
<evidence type="ECO:0000256" key="1">
    <source>
        <dbReference type="ARBA" id="ARBA00003975"/>
    </source>
</evidence>
<comment type="caution">
    <text evidence="12">The sequence shown here is derived from an EMBL/GenBank/DDBJ whole genome shotgun (WGS) entry which is preliminary data.</text>
</comment>
<dbReference type="PANTHER" id="PTHR13403">
    <property type="entry name" value="SNURPORTIN1 RNUT1 PROTEIN RNA, U TRANSPORTER 1"/>
    <property type="match status" value="1"/>
</dbReference>
<evidence type="ECO:0000259" key="11">
    <source>
        <dbReference type="Pfam" id="PF21974"/>
    </source>
</evidence>
<sequence length="346" mass="40775">MASEPDLEDEGPNVNPRLADYKSRAWRIDQESRRNYLLEEQKRRREETFNSFRDFSDIFNNDDDDEDTFGEDMDFEEIRDVQEKPKFPKLRDLFMLSEWMTELPIDFQDNWILKMCPVGKRCLVRSCKGSTTVYGKRGYQMARFRSALPNGGHPESYGAKYSRSDLTVLDCIWSGALQKYFILDVLYWRSQSYLDTDVKFRSFWIASKLEETPSLSEKSGKNPFPFEPLTEHACDVDAISRVLSRYPYFDSDRPQVDGLLFYHKEGYYAPGTTPLVLWLKPYMLNEMLGENVHIAKEYQQMRPSSYTNMYDFISNYEEARKQKFKKRKPKGTERMEVCAADVDDGF</sequence>
<dbReference type="InterPro" id="IPR024721">
    <property type="entry name" value="Snurportin-1_N"/>
</dbReference>
<keyword evidence="6" id="KW-0813">Transport</keyword>
<feature type="domain" description="Snurportin-1 N-terminal" evidence="10">
    <location>
        <begin position="16"/>
        <end position="53"/>
    </location>
</feature>
<evidence type="ECO:0000256" key="5">
    <source>
        <dbReference type="ARBA" id="ARBA00016034"/>
    </source>
</evidence>
<evidence type="ECO:0000256" key="7">
    <source>
        <dbReference type="ARBA" id="ARBA00022490"/>
    </source>
</evidence>
<reference evidence="12" key="1">
    <citation type="journal article" date="2024" name="Gigascience">
        <title>Chromosome-level genome of the poultry shaft louse Menopon gallinae provides insight into the host-switching and adaptive evolution of parasitic lice.</title>
        <authorList>
            <person name="Xu Y."/>
            <person name="Ma L."/>
            <person name="Liu S."/>
            <person name="Liang Y."/>
            <person name="Liu Q."/>
            <person name="He Z."/>
            <person name="Tian L."/>
            <person name="Duan Y."/>
            <person name="Cai W."/>
            <person name="Li H."/>
            <person name="Song F."/>
        </authorList>
    </citation>
    <scope>NUCLEOTIDE SEQUENCE</scope>
    <source>
        <strain evidence="12">Cailab_2023a</strain>
    </source>
</reference>